<name>A0A4S8MAC2_DENBC</name>
<feature type="signal peptide" evidence="2">
    <location>
        <begin position="1"/>
        <end position="30"/>
    </location>
</feature>
<keyword evidence="4" id="KW-1185">Reference proteome</keyword>
<sequence>MPSSQRPPRTAFLTRRTVLSFLTLSVCASAIPTSYVARDDVASEGNATTKTAQDAMADFLNKYFALKHVNPQSFFALNGWTTVDFAGSNTAASGGNAANIIFHTLDSMQDLSGKGQNNVAFSTMYTDWIQDLSKALNLDDEDKAKQVVAAQNAEVKACGKQTNVLKELAQEWREGGGEPIQGISDEKFLLWAKQDSRYTTVSFDCQDKSNKYTAKLSEVYGDNFAVFSGALNNIKPIIQPTDNAYPGITMKVSATSGMPETGAGSNGAGQTVPYYSIPVLNMTLGAWQGGDQLQPFESSTDQQNSSDSEESDSSGGGLSLSWGSKLFGDVGGEGSSEHSTKTTNASASSFDFKFGSIALMDIDMGLWNDRGASAGAVLHASDGDDAKSQGAQDAFDHHIGSKDKPGPAAVWNDKALIVFQPEIEMKFSDESTFEDYSKTAVSAEGCFLFICIGGNSEQTKKMTSSSKSDKTVTFKDTSKNAYIVGYVQTSFWASDTFSSGQLGGTVGGNNGGGDGGDNGGDNGGGDNGGFGGDSGGF</sequence>
<keyword evidence="2" id="KW-0732">Signal</keyword>
<dbReference type="EMBL" id="ML179124">
    <property type="protein sequence ID" value="THU99141.1"/>
    <property type="molecule type" value="Genomic_DNA"/>
</dbReference>
<reference evidence="3 4" key="1">
    <citation type="journal article" date="2019" name="Nat. Ecol. Evol.">
        <title>Megaphylogeny resolves global patterns of mushroom evolution.</title>
        <authorList>
            <person name="Varga T."/>
            <person name="Krizsan K."/>
            <person name="Foldi C."/>
            <person name="Dima B."/>
            <person name="Sanchez-Garcia M."/>
            <person name="Sanchez-Ramirez S."/>
            <person name="Szollosi G.J."/>
            <person name="Szarkandi J.G."/>
            <person name="Papp V."/>
            <person name="Albert L."/>
            <person name="Andreopoulos W."/>
            <person name="Angelini C."/>
            <person name="Antonin V."/>
            <person name="Barry K.W."/>
            <person name="Bougher N.L."/>
            <person name="Buchanan P."/>
            <person name="Buyck B."/>
            <person name="Bense V."/>
            <person name="Catcheside P."/>
            <person name="Chovatia M."/>
            <person name="Cooper J."/>
            <person name="Damon W."/>
            <person name="Desjardin D."/>
            <person name="Finy P."/>
            <person name="Geml J."/>
            <person name="Haridas S."/>
            <person name="Hughes K."/>
            <person name="Justo A."/>
            <person name="Karasinski D."/>
            <person name="Kautmanova I."/>
            <person name="Kiss B."/>
            <person name="Kocsube S."/>
            <person name="Kotiranta H."/>
            <person name="LaButti K.M."/>
            <person name="Lechner B.E."/>
            <person name="Liimatainen K."/>
            <person name="Lipzen A."/>
            <person name="Lukacs Z."/>
            <person name="Mihaltcheva S."/>
            <person name="Morgado L.N."/>
            <person name="Niskanen T."/>
            <person name="Noordeloos M.E."/>
            <person name="Ohm R.A."/>
            <person name="Ortiz-Santana B."/>
            <person name="Ovrebo C."/>
            <person name="Racz N."/>
            <person name="Riley R."/>
            <person name="Savchenko A."/>
            <person name="Shiryaev A."/>
            <person name="Soop K."/>
            <person name="Spirin V."/>
            <person name="Szebenyi C."/>
            <person name="Tomsovsky M."/>
            <person name="Tulloss R.E."/>
            <person name="Uehling J."/>
            <person name="Grigoriev I.V."/>
            <person name="Vagvolgyi C."/>
            <person name="Papp T."/>
            <person name="Martin F.M."/>
            <person name="Miettinen O."/>
            <person name="Hibbett D.S."/>
            <person name="Nagy L.G."/>
        </authorList>
    </citation>
    <scope>NUCLEOTIDE SEQUENCE [LARGE SCALE GENOMIC DNA]</scope>
    <source>
        <strain evidence="3 4">CBS 962.96</strain>
    </source>
</reference>
<evidence type="ECO:0000256" key="2">
    <source>
        <dbReference type="SAM" id="SignalP"/>
    </source>
</evidence>
<organism evidence="3 4">
    <name type="scientific">Dendrothele bispora (strain CBS 962.96)</name>
    <dbReference type="NCBI Taxonomy" id="1314807"/>
    <lineage>
        <taxon>Eukaryota</taxon>
        <taxon>Fungi</taxon>
        <taxon>Dikarya</taxon>
        <taxon>Basidiomycota</taxon>
        <taxon>Agaricomycotina</taxon>
        <taxon>Agaricomycetes</taxon>
        <taxon>Agaricomycetidae</taxon>
        <taxon>Agaricales</taxon>
        <taxon>Agaricales incertae sedis</taxon>
        <taxon>Dendrothele</taxon>
    </lineage>
</organism>
<accession>A0A4S8MAC2</accession>
<gene>
    <name evidence="3" type="ORF">K435DRAFT_777121</name>
</gene>
<evidence type="ECO:0000256" key="1">
    <source>
        <dbReference type="SAM" id="MobiDB-lite"/>
    </source>
</evidence>
<proteinExistence type="predicted"/>
<evidence type="ECO:0000313" key="4">
    <source>
        <dbReference type="Proteomes" id="UP000297245"/>
    </source>
</evidence>
<dbReference type="OrthoDB" id="2975025at2759"/>
<dbReference type="AlphaFoldDB" id="A0A4S8MAC2"/>
<feature type="region of interest" description="Disordered" evidence="1">
    <location>
        <begin position="291"/>
        <end position="318"/>
    </location>
</feature>
<protein>
    <submittedName>
        <fullName evidence="3">Uncharacterized protein</fullName>
    </submittedName>
</protein>
<dbReference type="Proteomes" id="UP000297245">
    <property type="component" value="Unassembled WGS sequence"/>
</dbReference>
<evidence type="ECO:0000313" key="3">
    <source>
        <dbReference type="EMBL" id="THU99141.1"/>
    </source>
</evidence>
<feature type="compositionally biased region" description="Polar residues" evidence="1">
    <location>
        <begin position="295"/>
        <end position="304"/>
    </location>
</feature>
<feature type="chain" id="PRO_5020700671" evidence="2">
    <location>
        <begin position="31"/>
        <end position="537"/>
    </location>
</feature>
<feature type="region of interest" description="Disordered" evidence="1">
    <location>
        <begin position="504"/>
        <end position="537"/>
    </location>
</feature>